<dbReference type="PANTHER" id="PTHR30570:SF1">
    <property type="entry name" value="PHOSPHATE-BINDING PROTEIN PSTS"/>
    <property type="match status" value="1"/>
</dbReference>
<evidence type="ECO:0000259" key="2">
    <source>
        <dbReference type="Pfam" id="PF12849"/>
    </source>
</evidence>
<dbReference type="InterPro" id="IPR050811">
    <property type="entry name" value="Phosphate_ABC_transporter"/>
</dbReference>
<evidence type="ECO:0000256" key="1">
    <source>
        <dbReference type="ARBA" id="ARBA00022729"/>
    </source>
</evidence>
<dbReference type="Gene3D" id="3.40.190.10">
    <property type="entry name" value="Periplasmic binding protein-like II"/>
    <property type="match status" value="2"/>
</dbReference>
<gene>
    <name evidence="3" type="ORF">MNBD_GAMMA11-1291</name>
</gene>
<dbReference type="Pfam" id="PF12849">
    <property type="entry name" value="PBP_like_2"/>
    <property type="match status" value="1"/>
</dbReference>
<name>A0A3B0X9C8_9ZZZZ</name>
<evidence type="ECO:0000313" key="3">
    <source>
        <dbReference type="EMBL" id="VAW60072.1"/>
    </source>
</evidence>
<feature type="domain" description="PBP" evidence="2">
    <location>
        <begin position="84"/>
        <end position="305"/>
    </location>
</feature>
<dbReference type="SUPFAM" id="SSF53850">
    <property type="entry name" value="Periplasmic binding protein-like II"/>
    <property type="match status" value="1"/>
</dbReference>
<dbReference type="EMBL" id="UOFG01000107">
    <property type="protein sequence ID" value="VAW60072.1"/>
    <property type="molecule type" value="Genomic_DNA"/>
</dbReference>
<sequence length="346" mass="38835">MIFRADTDKGMIFFSSYLILTILCVLVSTTAGAEHLHGPAFTSPDHIAPVPEGWANRPLKRNQADINADLVVSLGQQSWPILHEIIVEYARVKKLNIVVKQGTCGITAGRLLKKSVDVGAYCCPPGENDRLPGVEFHSLGISPIALIVHPDNPLTGVSTAQAREIFQGQISRWKELKSHQKGLPHRLIQPVARLHCKIRPGHWRLLLDNEDLFSPRLFEVGVIPDMISQVARNTGAIGMEVPSMMEYHRAKGEVRMLKIDGHDPRDMDYVRSGGYPLYRTYHLTTWKQDSRANRLARELVSWLQSHIEKIHQDISFVPPSELKAAGWKFRGDELIGEPSGSDFDKH</sequence>
<keyword evidence="1" id="KW-0732">Signal</keyword>
<dbReference type="InterPro" id="IPR024370">
    <property type="entry name" value="PBP_domain"/>
</dbReference>
<protein>
    <recommendedName>
        <fullName evidence="2">PBP domain-containing protein</fullName>
    </recommendedName>
</protein>
<proteinExistence type="predicted"/>
<dbReference type="AlphaFoldDB" id="A0A3B0X9C8"/>
<dbReference type="PANTHER" id="PTHR30570">
    <property type="entry name" value="PERIPLASMIC PHOSPHATE BINDING COMPONENT OF PHOSPHATE ABC TRANSPORTER"/>
    <property type="match status" value="1"/>
</dbReference>
<reference evidence="3" key="1">
    <citation type="submission" date="2018-06" db="EMBL/GenBank/DDBJ databases">
        <authorList>
            <person name="Zhirakovskaya E."/>
        </authorList>
    </citation>
    <scope>NUCLEOTIDE SEQUENCE</scope>
</reference>
<accession>A0A3B0X9C8</accession>
<organism evidence="3">
    <name type="scientific">hydrothermal vent metagenome</name>
    <dbReference type="NCBI Taxonomy" id="652676"/>
    <lineage>
        <taxon>unclassified sequences</taxon>
        <taxon>metagenomes</taxon>
        <taxon>ecological metagenomes</taxon>
    </lineage>
</organism>